<proteinExistence type="inferred from homology"/>
<organism evidence="11 12">
    <name type="scientific">Desulfoferula mesophila</name>
    <dbReference type="NCBI Taxonomy" id="3058419"/>
    <lineage>
        <taxon>Bacteria</taxon>
        <taxon>Pseudomonadati</taxon>
        <taxon>Thermodesulfobacteriota</taxon>
        <taxon>Desulfarculia</taxon>
        <taxon>Desulfarculales</taxon>
        <taxon>Desulfarculaceae</taxon>
        <taxon>Desulfoferula</taxon>
    </lineage>
</organism>
<dbReference type="AlphaFoldDB" id="A0AAU9EIE9"/>
<feature type="binding site" evidence="5 8">
    <location>
        <begin position="76"/>
        <end position="83"/>
    </location>
    <ligand>
        <name>substrate</name>
    </ligand>
</feature>
<keyword evidence="12" id="KW-1185">Reference proteome</keyword>
<comment type="pathway">
    <text evidence="1 5 6">Protein modification; protein lipoylation via endogenous pathway; protein N(6)-(lipoyl)lysine from octanoyl-[acyl-carrier-protein]: step 1/2.</text>
</comment>
<feature type="binding site" evidence="5 8">
    <location>
        <begin position="156"/>
        <end position="158"/>
    </location>
    <ligand>
        <name>substrate</name>
    </ligand>
</feature>
<dbReference type="NCBIfam" id="TIGR00214">
    <property type="entry name" value="lipB"/>
    <property type="match status" value="1"/>
</dbReference>
<comment type="function">
    <text evidence="4 5 6">Catalyzes the transfer of endogenously produced octanoic acid from octanoyl-acyl-carrier-protein onto the lipoyl domains of lipoate-dependent enzymes. Lipoyl-ACP can also act as a substrate although octanoyl-ACP is likely to be the physiological substrate.</text>
</comment>
<comment type="similarity">
    <text evidence="5 6">Belongs to the LipB family.</text>
</comment>
<dbReference type="Pfam" id="PF21948">
    <property type="entry name" value="LplA-B_cat"/>
    <property type="match status" value="1"/>
</dbReference>
<evidence type="ECO:0000256" key="5">
    <source>
        <dbReference type="HAMAP-Rule" id="MF_00013"/>
    </source>
</evidence>
<dbReference type="HAMAP" id="MF_00013">
    <property type="entry name" value="LipB"/>
    <property type="match status" value="1"/>
</dbReference>
<dbReference type="InterPro" id="IPR000544">
    <property type="entry name" value="Octanoyltransferase"/>
</dbReference>
<evidence type="ECO:0000256" key="7">
    <source>
        <dbReference type="PIRSR" id="PIRSR016262-1"/>
    </source>
</evidence>
<dbReference type="EC" id="2.3.1.181" evidence="5 6"/>
<dbReference type="PIRSF" id="PIRSF016262">
    <property type="entry name" value="LPLase"/>
    <property type="match status" value="1"/>
</dbReference>
<dbReference type="PROSITE" id="PS01313">
    <property type="entry name" value="LIPB"/>
    <property type="match status" value="1"/>
</dbReference>
<dbReference type="PANTHER" id="PTHR10993">
    <property type="entry name" value="OCTANOYLTRANSFERASE"/>
    <property type="match status" value="1"/>
</dbReference>
<dbReference type="NCBIfam" id="NF010925">
    <property type="entry name" value="PRK14345.1"/>
    <property type="match status" value="1"/>
</dbReference>
<reference evidence="12" key="1">
    <citation type="journal article" date="2023" name="Arch. Microbiol.">
        <title>Desulfoferula mesophilus gen. nov. sp. nov., a mesophilic sulfate-reducing bacterium isolated from a brackish lake sediment.</title>
        <authorList>
            <person name="Watanabe T."/>
            <person name="Yabe T."/>
            <person name="Tsuji J.M."/>
            <person name="Fukui M."/>
        </authorList>
    </citation>
    <scope>NUCLEOTIDE SEQUENCE [LARGE SCALE GENOMIC DNA]</scope>
    <source>
        <strain evidence="12">12FAK</strain>
    </source>
</reference>
<keyword evidence="5" id="KW-0963">Cytoplasm</keyword>
<evidence type="ECO:0000259" key="10">
    <source>
        <dbReference type="PROSITE" id="PS51733"/>
    </source>
</evidence>
<dbReference type="KEGG" id="dmp:FAK_08320"/>
<comment type="catalytic activity">
    <reaction evidence="5 6">
        <text>octanoyl-[ACP] + L-lysyl-[protein] = N(6)-octanoyl-L-lysyl-[protein] + holo-[ACP] + H(+)</text>
        <dbReference type="Rhea" id="RHEA:17665"/>
        <dbReference type="Rhea" id="RHEA-COMP:9636"/>
        <dbReference type="Rhea" id="RHEA-COMP:9685"/>
        <dbReference type="Rhea" id="RHEA-COMP:9752"/>
        <dbReference type="Rhea" id="RHEA-COMP:9928"/>
        <dbReference type="ChEBI" id="CHEBI:15378"/>
        <dbReference type="ChEBI" id="CHEBI:29969"/>
        <dbReference type="ChEBI" id="CHEBI:64479"/>
        <dbReference type="ChEBI" id="CHEBI:78463"/>
        <dbReference type="ChEBI" id="CHEBI:78809"/>
        <dbReference type="EC" id="2.3.1.181"/>
    </reaction>
</comment>
<dbReference type="InterPro" id="IPR004143">
    <property type="entry name" value="BPL_LPL_catalytic"/>
</dbReference>
<feature type="active site" description="Acyl-thioester intermediate" evidence="5 7">
    <location>
        <position position="174"/>
    </location>
</feature>
<dbReference type="InterPro" id="IPR020605">
    <property type="entry name" value="Octanoyltransferase_CS"/>
</dbReference>
<feature type="site" description="Lowers pKa of active site Cys" evidence="5 9">
    <location>
        <position position="140"/>
    </location>
</feature>
<keyword evidence="2 5" id="KW-0808">Transferase</keyword>
<name>A0AAU9EIE9_9BACT</name>
<dbReference type="RefSeq" id="WP_338605512.1">
    <property type="nucleotide sequence ID" value="NZ_AP028679.1"/>
</dbReference>
<keyword evidence="3 5" id="KW-0012">Acyltransferase</keyword>
<dbReference type="GO" id="GO:0005737">
    <property type="term" value="C:cytoplasm"/>
    <property type="evidence" value="ECO:0007669"/>
    <property type="project" value="UniProtKB-SubCell"/>
</dbReference>
<comment type="miscellaneous">
    <text evidence="5">In the reaction, the free carboxyl group of octanoic acid is attached via an amide linkage to the epsilon-amino group of a specific lysine residue of lipoyl domains of lipoate-dependent enzymes.</text>
</comment>
<gene>
    <name evidence="5 11" type="primary">lipB</name>
    <name evidence="11" type="ORF">FAK_08320</name>
</gene>
<dbReference type="GO" id="GO:0009249">
    <property type="term" value="P:protein lipoylation"/>
    <property type="evidence" value="ECO:0007669"/>
    <property type="project" value="InterPro"/>
</dbReference>
<feature type="domain" description="BPL/LPL catalytic" evidence="10">
    <location>
        <begin position="31"/>
        <end position="213"/>
    </location>
</feature>
<evidence type="ECO:0000256" key="1">
    <source>
        <dbReference type="ARBA" id="ARBA00004821"/>
    </source>
</evidence>
<evidence type="ECO:0000256" key="3">
    <source>
        <dbReference type="ARBA" id="ARBA00023315"/>
    </source>
</evidence>
<dbReference type="PROSITE" id="PS51733">
    <property type="entry name" value="BPL_LPL_CATALYTIC"/>
    <property type="match status" value="1"/>
</dbReference>
<sequence>MSEIRVLKLGLVPYPEALELMRGLVALKQKGPGPQVLLLLEHPPVLTMGRRAADGDILAPPELLEREGIQVHQVERGGLVTYHGPGQLVAYPLLDLNELGLGIGELVRILEQTLLATLADLGVQGNLHEGHPGAWYGRQKLASIGVAVKRGITMHGLALNLDPNLEHFKLINPCGLTGSPMTSVRLVSGRAVDSGRAEDILAGHLCRRLELSPAPWSLERASACLDGGRWD</sequence>
<evidence type="ECO:0000256" key="9">
    <source>
        <dbReference type="PIRSR" id="PIRSR016262-3"/>
    </source>
</evidence>
<evidence type="ECO:0000256" key="6">
    <source>
        <dbReference type="PIRNR" id="PIRNR016262"/>
    </source>
</evidence>
<dbReference type="EMBL" id="AP028679">
    <property type="protein sequence ID" value="BEQ13766.1"/>
    <property type="molecule type" value="Genomic_DNA"/>
</dbReference>
<evidence type="ECO:0000313" key="11">
    <source>
        <dbReference type="EMBL" id="BEQ13766.1"/>
    </source>
</evidence>
<evidence type="ECO:0000313" key="12">
    <source>
        <dbReference type="Proteomes" id="UP001366166"/>
    </source>
</evidence>
<dbReference type="SUPFAM" id="SSF55681">
    <property type="entry name" value="Class II aaRS and biotin synthetases"/>
    <property type="match status" value="1"/>
</dbReference>
<dbReference type="Proteomes" id="UP001366166">
    <property type="component" value="Chromosome"/>
</dbReference>
<evidence type="ECO:0000256" key="2">
    <source>
        <dbReference type="ARBA" id="ARBA00022679"/>
    </source>
</evidence>
<dbReference type="InterPro" id="IPR045864">
    <property type="entry name" value="aa-tRNA-synth_II/BPL/LPL"/>
</dbReference>
<feature type="binding site" evidence="5 8">
    <location>
        <begin position="143"/>
        <end position="145"/>
    </location>
    <ligand>
        <name>substrate</name>
    </ligand>
</feature>
<accession>A0AAU9EIE9</accession>
<dbReference type="GO" id="GO:0033819">
    <property type="term" value="F:lipoyl(octanoyl) transferase activity"/>
    <property type="evidence" value="ECO:0007669"/>
    <property type="project" value="UniProtKB-EC"/>
</dbReference>
<dbReference type="CDD" id="cd16444">
    <property type="entry name" value="LipB"/>
    <property type="match status" value="1"/>
</dbReference>
<evidence type="ECO:0000256" key="8">
    <source>
        <dbReference type="PIRSR" id="PIRSR016262-2"/>
    </source>
</evidence>
<evidence type="ECO:0000256" key="4">
    <source>
        <dbReference type="ARBA" id="ARBA00024732"/>
    </source>
</evidence>
<dbReference type="PANTHER" id="PTHR10993:SF7">
    <property type="entry name" value="LIPOYLTRANSFERASE 2, MITOCHONDRIAL-RELATED"/>
    <property type="match status" value="1"/>
</dbReference>
<protein>
    <recommendedName>
        <fullName evidence="5 6">Octanoyltransferase</fullName>
        <ecNumber evidence="5 6">2.3.1.181</ecNumber>
    </recommendedName>
    <alternativeName>
        <fullName evidence="5">Lipoate-protein ligase B</fullName>
    </alternativeName>
    <alternativeName>
        <fullName evidence="5">Lipoyl/octanoyl transferase</fullName>
    </alternativeName>
    <alternativeName>
        <fullName evidence="5">Octanoyl-[acyl-carrier-protein]-protein N-octanoyltransferase</fullName>
    </alternativeName>
</protein>
<dbReference type="Gene3D" id="3.30.930.10">
    <property type="entry name" value="Bira Bifunctional Protein, Domain 2"/>
    <property type="match status" value="1"/>
</dbReference>
<comment type="subcellular location">
    <subcellularLocation>
        <location evidence="5">Cytoplasm</location>
    </subcellularLocation>
</comment>